<dbReference type="Gene3D" id="3.30.1330.120">
    <property type="entry name" value="2-methylcitrate dehydratase PrpD"/>
    <property type="match status" value="1"/>
</dbReference>
<dbReference type="EMBL" id="OCNE01000001">
    <property type="protein sequence ID" value="SOD59103.1"/>
    <property type="molecule type" value="Genomic_DNA"/>
</dbReference>
<dbReference type="InterPro" id="IPR036148">
    <property type="entry name" value="MmgE/PrpD_sf"/>
</dbReference>
<evidence type="ECO:0000313" key="5">
    <source>
        <dbReference type="Proteomes" id="UP000219072"/>
    </source>
</evidence>
<dbReference type="PANTHER" id="PTHR16943:SF8">
    <property type="entry name" value="2-METHYLCITRATE DEHYDRATASE"/>
    <property type="match status" value="1"/>
</dbReference>
<organism evidence="4 5">
    <name type="scientific">Streptomyces zhaozhouensis</name>
    <dbReference type="NCBI Taxonomy" id="1300267"/>
    <lineage>
        <taxon>Bacteria</taxon>
        <taxon>Bacillati</taxon>
        <taxon>Actinomycetota</taxon>
        <taxon>Actinomycetes</taxon>
        <taxon>Kitasatosporales</taxon>
        <taxon>Streptomycetaceae</taxon>
        <taxon>Streptomyces</taxon>
    </lineage>
</organism>
<evidence type="ECO:0000313" key="4">
    <source>
        <dbReference type="EMBL" id="SOD59103.1"/>
    </source>
</evidence>
<dbReference type="PANTHER" id="PTHR16943">
    <property type="entry name" value="2-METHYLCITRATE DEHYDRATASE-RELATED"/>
    <property type="match status" value="1"/>
</dbReference>
<reference evidence="4 5" key="1">
    <citation type="submission" date="2017-09" db="EMBL/GenBank/DDBJ databases">
        <authorList>
            <person name="Ehlers B."/>
            <person name="Leendertz F.H."/>
        </authorList>
    </citation>
    <scope>NUCLEOTIDE SEQUENCE [LARGE SCALE GENOMIC DNA]</scope>
    <source>
        <strain evidence="4 5">CGMCC 4.7095</strain>
    </source>
</reference>
<comment type="similarity">
    <text evidence="1">Belongs to the PrpD family.</text>
</comment>
<feature type="domain" description="MmgE/PrpD C-terminal" evidence="3">
    <location>
        <begin position="279"/>
        <end position="434"/>
    </location>
</feature>
<evidence type="ECO:0000256" key="1">
    <source>
        <dbReference type="ARBA" id="ARBA00006174"/>
    </source>
</evidence>
<dbReference type="RefSeq" id="WP_097229219.1">
    <property type="nucleotide sequence ID" value="NZ_OCNE01000001.1"/>
</dbReference>
<gene>
    <name evidence="4" type="ORF">SAMN06297387_101483</name>
</gene>
<dbReference type="Proteomes" id="UP000219072">
    <property type="component" value="Unassembled WGS sequence"/>
</dbReference>
<evidence type="ECO:0000259" key="3">
    <source>
        <dbReference type="Pfam" id="PF19305"/>
    </source>
</evidence>
<keyword evidence="5" id="KW-1185">Reference proteome</keyword>
<accession>A0A286DKJ0</accession>
<dbReference type="Pfam" id="PF03972">
    <property type="entry name" value="MmgE_PrpD_N"/>
    <property type="match status" value="1"/>
</dbReference>
<dbReference type="InterPro" id="IPR042188">
    <property type="entry name" value="MmgE/PrpD_sf_2"/>
</dbReference>
<protein>
    <submittedName>
        <fullName evidence="4">2-methylcitrate dehydratase PrpD</fullName>
    </submittedName>
</protein>
<sequence>MADQQTRGEAAHAWGRLTEWAAELAAGGIGALPERVRRRAATILVDDLAAMAGARTDRQVTEVAALAVRRGAGAEATLLTRAPARAERGWAAFANGVAANWQELDEGYRRATCHGGLYTVPAAVAECEAEGAALGRALTALAVGYEVVTRVARAYPAPRPPALHPHATLSPIGAAAAVSAARGHTARALADAVSGAASLAMVGPFAHAGRGALVRNAWAGAGAQAGFLAADLAALGIAGQDDGLASVFADGLGHPAEPAALTEGLGERYAVEDGYHKVYACCQYAHAAVEAAHALRAGPLASFAPEEVASVRVETHPLALTLDGDRPENVLAGKFSVPHAVAATLVTGSTAPEVFSAEWLGDRAVAEVRGRVELREHPAIGDPPHDRPARVTVELRGGARHSHEVVSALGGPDRPLSAGDLLGKIDTLTAGRYPRFAEVAAVTLGEGVDWDVPLTDLLARLTADAGEGAR</sequence>
<dbReference type="OrthoDB" id="9797528at2"/>
<evidence type="ECO:0000259" key="2">
    <source>
        <dbReference type="Pfam" id="PF03972"/>
    </source>
</evidence>
<dbReference type="InterPro" id="IPR042183">
    <property type="entry name" value="MmgE/PrpD_sf_1"/>
</dbReference>
<dbReference type="Gene3D" id="1.10.4100.10">
    <property type="entry name" value="2-methylcitrate dehydratase PrpD"/>
    <property type="match status" value="1"/>
</dbReference>
<dbReference type="GO" id="GO:0016829">
    <property type="term" value="F:lyase activity"/>
    <property type="evidence" value="ECO:0007669"/>
    <property type="project" value="InterPro"/>
</dbReference>
<dbReference type="AlphaFoldDB" id="A0A286DKJ0"/>
<dbReference type="Pfam" id="PF19305">
    <property type="entry name" value="MmgE_PrpD_C"/>
    <property type="match status" value="1"/>
</dbReference>
<proteinExistence type="inferred from homology"/>
<feature type="domain" description="MmgE/PrpD N-terminal" evidence="2">
    <location>
        <begin position="17"/>
        <end position="243"/>
    </location>
</feature>
<dbReference type="SUPFAM" id="SSF103378">
    <property type="entry name" value="2-methylcitrate dehydratase PrpD"/>
    <property type="match status" value="1"/>
</dbReference>
<name>A0A286DKJ0_9ACTN</name>
<dbReference type="InterPro" id="IPR005656">
    <property type="entry name" value="MmgE_PrpD"/>
</dbReference>
<dbReference type="InterPro" id="IPR045337">
    <property type="entry name" value="MmgE_PrpD_C"/>
</dbReference>
<dbReference type="InterPro" id="IPR045336">
    <property type="entry name" value="MmgE_PrpD_N"/>
</dbReference>